<evidence type="ECO:0008006" key="6">
    <source>
        <dbReference type="Google" id="ProtNLM"/>
    </source>
</evidence>
<keyword evidence="5" id="KW-1185">Reference proteome</keyword>
<comment type="function">
    <text evidence="3">May be involved in cooperative interactions with calmodulins or calmodulin-like proteins. Recruits calmodulin proteins to microtubules, thus being a potential scaffold in cellular signaling and trafficking. May associate with nucleic acids and regulate gene expression at the transcriptional or post-transcriptional level.</text>
</comment>
<dbReference type="SMART" id="SM00015">
    <property type="entry name" value="IQ"/>
    <property type="match status" value="2"/>
</dbReference>
<gene>
    <name evidence="4" type="ORF">CQW23_04785</name>
</gene>
<dbReference type="Proteomes" id="UP000224567">
    <property type="component" value="Unassembled WGS sequence"/>
</dbReference>
<protein>
    <recommendedName>
        <fullName evidence="6">Protein IQ-DOMAIN 31</fullName>
    </recommendedName>
</protein>
<dbReference type="OrthoDB" id="694295at2759"/>
<proteinExistence type="inferred from homology"/>
<name>A0A2G2XFR0_CAPBA</name>
<evidence type="ECO:0000256" key="3">
    <source>
        <dbReference type="ARBA" id="ARBA00045534"/>
    </source>
</evidence>
<evidence type="ECO:0000313" key="4">
    <source>
        <dbReference type="EMBL" id="PHT56299.1"/>
    </source>
</evidence>
<dbReference type="PROSITE" id="PS50096">
    <property type="entry name" value="IQ"/>
    <property type="match status" value="2"/>
</dbReference>
<dbReference type="PANTHER" id="PTHR32295:SF108">
    <property type="entry name" value="PROTEIN IQ-DOMAIN 20"/>
    <property type="match status" value="1"/>
</dbReference>
<dbReference type="InterPro" id="IPR000048">
    <property type="entry name" value="IQ_motif_EF-hand-BS"/>
</dbReference>
<reference evidence="5" key="2">
    <citation type="journal article" date="2017" name="J. Anim. Genet.">
        <title>Multiple reference genome sequences of hot pepper reveal the massive evolution of plant disease resistance genes by retroduplication.</title>
        <authorList>
            <person name="Kim S."/>
            <person name="Park J."/>
            <person name="Yeom S.-I."/>
            <person name="Kim Y.-M."/>
            <person name="Seo E."/>
            <person name="Kim K.-T."/>
            <person name="Kim M.-S."/>
            <person name="Lee J.M."/>
            <person name="Cheong K."/>
            <person name="Shin H.-S."/>
            <person name="Kim S.-B."/>
            <person name="Han K."/>
            <person name="Lee J."/>
            <person name="Park M."/>
            <person name="Lee H.-A."/>
            <person name="Lee H.-Y."/>
            <person name="Lee Y."/>
            <person name="Oh S."/>
            <person name="Lee J.H."/>
            <person name="Choi E."/>
            <person name="Choi E."/>
            <person name="Lee S.E."/>
            <person name="Jeon J."/>
            <person name="Kim H."/>
            <person name="Choi G."/>
            <person name="Song H."/>
            <person name="Lee J."/>
            <person name="Lee S.-C."/>
            <person name="Kwon J.-K."/>
            <person name="Lee H.-Y."/>
            <person name="Koo N."/>
            <person name="Hong Y."/>
            <person name="Kim R.W."/>
            <person name="Kang W.-H."/>
            <person name="Huh J.H."/>
            <person name="Kang B.-C."/>
            <person name="Yang T.-J."/>
            <person name="Lee Y.-H."/>
            <person name="Bennetzen J.L."/>
            <person name="Choi D."/>
        </authorList>
    </citation>
    <scope>NUCLEOTIDE SEQUENCE [LARGE SCALE GENOMIC DNA]</scope>
    <source>
        <strain evidence="5">cv. PBC81</strain>
    </source>
</reference>
<reference evidence="4 5" key="1">
    <citation type="journal article" date="2017" name="Genome Biol.">
        <title>New reference genome sequences of hot pepper reveal the massive evolution of plant disease-resistance genes by retroduplication.</title>
        <authorList>
            <person name="Kim S."/>
            <person name="Park J."/>
            <person name="Yeom S.I."/>
            <person name="Kim Y.M."/>
            <person name="Seo E."/>
            <person name="Kim K.T."/>
            <person name="Kim M.S."/>
            <person name="Lee J.M."/>
            <person name="Cheong K."/>
            <person name="Shin H.S."/>
            <person name="Kim S.B."/>
            <person name="Han K."/>
            <person name="Lee J."/>
            <person name="Park M."/>
            <person name="Lee H.A."/>
            <person name="Lee H.Y."/>
            <person name="Lee Y."/>
            <person name="Oh S."/>
            <person name="Lee J.H."/>
            <person name="Choi E."/>
            <person name="Choi E."/>
            <person name="Lee S.E."/>
            <person name="Jeon J."/>
            <person name="Kim H."/>
            <person name="Choi G."/>
            <person name="Song H."/>
            <person name="Lee J."/>
            <person name="Lee S.C."/>
            <person name="Kwon J.K."/>
            <person name="Lee H.Y."/>
            <person name="Koo N."/>
            <person name="Hong Y."/>
            <person name="Kim R.W."/>
            <person name="Kang W.H."/>
            <person name="Huh J.H."/>
            <person name="Kang B.C."/>
            <person name="Yang T.J."/>
            <person name="Lee Y.H."/>
            <person name="Bennetzen J.L."/>
            <person name="Choi D."/>
        </authorList>
    </citation>
    <scope>NUCLEOTIDE SEQUENCE [LARGE SCALE GENOMIC DNA]</scope>
    <source>
        <strain evidence="5">cv. PBC81</strain>
    </source>
</reference>
<dbReference type="STRING" id="33114.A0A2G2XFR0"/>
<evidence type="ECO:0000256" key="1">
    <source>
        <dbReference type="ARBA" id="ARBA00022860"/>
    </source>
</evidence>
<dbReference type="EMBL" id="MLFT02000002">
    <property type="protein sequence ID" value="PHT56299.1"/>
    <property type="molecule type" value="Genomic_DNA"/>
</dbReference>
<dbReference type="Pfam" id="PF00612">
    <property type="entry name" value="IQ"/>
    <property type="match status" value="1"/>
</dbReference>
<dbReference type="InterPro" id="IPR027417">
    <property type="entry name" value="P-loop_NTPase"/>
</dbReference>
<dbReference type="PANTHER" id="PTHR32295">
    <property type="entry name" value="IQ-DOMAIN 5-RELATED"/>
    <property type="match status" value="1"/>
</dbReference>
<keyword evidence="1" id="KW-0112">Calmodulin-binding</keyword>
<dbReference type="SUPFAM" id="SSF52540">
    <property type="entry name" value="P-loop containing nucleoside triphosphate hydrolases"/>
    <property type="match status" value="1"/>
</dbReference>
<sequence length="130" mass="14818">MRMSKKNWFGSVKKKLFRSSPSHKNIIVIHNNTITNRTSSANGRSPTKNNGRAYFIPKEDMAAITIQSHFRGHLARRAFKALKSLVRLQAVVRGACVRRQARIALHCMHALARLQVTVRARQLLSKCNDR</sequence>
<dbReference type="GO" id="GO:0005516">
    <property type="term" value="F:calmodulin binding"/>
    <property type="evidence" value="ECO:0007669"/>
    <property type="project" value="UniProtKB-KW"/>
</dbReference>
<accession>A0A2G2XFR0</accession>
<comment type="similarity">
    <text evidence="2">Belongs to the IQD family.</text>
</comment>
<organism evidence="4 5">
    <name type="scientific">Capsicum baccatum</name>
    <name type="common">Peruvian pepper</name>
    <dbReference type="NCBI Taxonomy" id="33114"/>
    <lineage>
        <taxon>Eukaryota</taxon>
        <taxon>Viridiplantae</taxon>
        <taxon>Streptophyta</taxon>
        <taxon>Embryophyta</taxon>
        <taxon>Tracheophyta</taxon>
        <taxon>Spermatophyta</taxon>
        <taxon>Magnoliopsida</taxon>
        <taxon>eudicotyledons</taxon>
        <taxon>Gunneridae</taxon>
        <taxon>Pentapetalae</taxon>
        <taxon>asterids</taxon>
        <taxon>lamiids</taxon>
        <taxon>Solanales</taxon>
        <taxon>Solanaceae</taxon>
        <taxon>Solanoideae</taxon>
        <taxon>Capsiceae</taxon>
        <taxon>Capsicum</taxon>
    </lineage>
</organism>
<dbReference type="Gene3D" id="1.20.5.190">
    <property type="match status" value="1"/>
</dbReference>
<evidence type="ECO:0000256" key="2">
    <source>
        <dbReference type="ARBA" id="ARBA00024341"/>
    </source>
</evidence>
<evidence type="ECO:0000313" key="5">
    <source>
        <dbReference type="Proteomes" id="UP000224567"/>
    </source>
</evidence>
<dbReference type="AlphaFoldDB" id="A0A2G2XFR0"/>
<comment type="caution">
    <text evidence="4">The sequence shown here is derived from an EMBL/GenBank/DDBJ whole genome shotgun (WGS) entry which is preliminary data.</text>
</comment>